<organism evidence="4 5">
    <name type="scientific">Diploscapter pachys</name>
    <dbReference type="NCBI Taxonomy" id="2018661"/>
    <lineage>
        <taxon>Eukaryota</taxon>
        <taxon>Metazoa</taxon>
        <taxon>Ecdysozoa</taxon>
        <taxon>Nematoda</taxon>
        <taxon>Chromadorea</taxon>
        <taxon>Rhabditida</taxon>
        <taxon>Rhabditina</taxon>
        <taxon>Rhabditomorpha</taxon>
        <taxon>Rhabditoidea</taxon>
        <taxon>Rhabditidae</taxon>
        <taxon>Diploscapter</taxon>
    </lineage>
</organism>
<dbReference type="AlphaFoldDB" id="A0A2A2J4X9"/>
<evidence type="ECO:0000256" key="2">
    <source>
        <dbReference type="SAM" id="MobiDB-lite"/>
    </source>
</evidence>
<sequence length="877" mass="98823">MRQLSSAQDPEPGAIDRTRDFVAFLPLYYALPPSFAIRMLFSGGSQAKSKKDDKKERKSSRDEKYEIQENVFMRWANSLLANDPIKDFKDLADIKYIAPVVQLVTGNNLPLTGERLDDCHAILQALSDLKTVPQDFVDSQQKAVLNVWWTIIKAFWKNFAPKPFGEEKVRFYEIVLEMKKTQLMEAIKDWCLEATKGNESVCINDFTSSWRDGHAFNALLHSIDHNLVNLKKLDSMSAIERIDSAFGIAEAHFRASRFLTPKELHSEHLDSRSVVVYLMTLFLSVKGTNQQMDTVQSPLMQPSTSRDPNEPLPPPVPPHHSAAAAAPSVPVPPVHSSAIEQTSPPHTPLHGSPMLQANYPVDEDQQSLLQQQIQLIQTQHTPLTATTSSGSDQKAHMQKSDKNADLENTEVRSRKSSSSSHKSSSKSKKTRKEELAAEFETALEQVLAWLLEAEEELATLTDKQRTELSAVRSQFNDFEQFMASLTDSQDTVGKVLHRGQVLCSKADTEEEKEAIQKQLQVVNTQWEELRALAMDRQAALQSQLNALQVTELQRVEVWLTETERMIDEAPPLAATQQEAIHQIDVHEKLQSRVDAFQEKIDSLSTFVAVVDEGDVNDEAVATLEIALQSVGNRWQKVCEWAEKRAAKLDGLAELCEQTEKEFEKLNDWLKAREHELLGLKSAHHLEDADQVAEQVRKLQRCEASLEAEHGSFVRLSQLSCELVARLDEANGEAANAVRRRLDTVTQRWDNLVARIEEHSKTLVVSGKADVKQFKLVVVFDDDVLPGECRLAFVGLALVPQLHVLLRGVHRERGEQHRFVAQLKQETSKLITGNDRLTSQVIVALPVEMRLVGTFLEVKDAEGEGEREREEFGEFDND</sequence>
<proteinExistence type="predicted"/>
<evidence type="ECO:0000313" key="5">
    <source>
        <dbReference type="Proteomes" id="UP000218231"/>
    </source>
</evidence>
<dbReference type="InterPro" id="IPR001715">
    <property type="entry name" value="CH_dom"/>
</dbReference>
<evidence type="ECO:0000313" key="4">
    <source>
        <dbReference type="EMBL" id="PAV56685.1"/>
    </source>
</evidence>
<accession>A0A2A2J4X9</accession>
<dbReference type="STRING" id="2018661.A0A2A2J4X9"/>
<feature type="domain" description="Calponin-homology (CH)" evidence="3">
    <location>
        <begin position="181"/>
        <end position="286"/>
    </location>
</feature>
<evidence type="ECO:0000259" key="3">
    <source>
        <dbReference type="PROSITE" id="PS50021"/>
    </source>
</evidence>
<comment type="caution">
    <text evidence="4">The sequence shown here is derived from an EMBL/GenBank/DDBJ whole genome shotgun (WGS) entry which is preliminary data.</text>
</comment>
<feature type="region of interest" description="Disordered" evidence="2">
    <location>
        <begin position="298"/>
        <end position="357"/>
    </location>
</feature>
<dbReference type="SUPFAM" id="SSF46966">
    <property type="entry name" value="Spectrin repeat"/>
    <property type="match status" value="3"/>
</dbReference>
<feature type="region of interest" description="Disordered" evidence="2">
    <location>
        <begin position="381"/>
        <end position="431"/>
    </location>
</feature>
<gene>
    <name evidence="4" type="ORF">WR25_24106</name>
</gene>
<dbReference type="CDD" id="cd00176">
    <property type="entry name" value="SPEC"/>
    <property type="match status" value="2"/>
</dbReference>
<dbReference type="SMART" id="SM00033">
    <property type="entry name" value="CH"/>
    <property type="match status" value="1"/>
</dbReference>
<reference evidence="4 5" key="1">
    <citation type="journal article" date="2017" name="Curr. Biol.">
        <title>Genome architecture and evolution of a unichromosomal asexual nematode.</title>
        <authorList>
            <person name="Fradin H."/>
            <person name="Zegar C."/>
            <person name="Gutwein M."/>
            <person name="Lucas J."/>
            <person name="Kovtun M."/>
            <person name="Corcoran D."/>
            <person name="Baugh L.R."/>
            <person name="Kiontke K."/>
            <person name="Gunsalus K."/>
            <person name="Fitch D.H."/>
            <person name="Piano F."/>
        </authorList>
    </citation>
    <scope>NUCLEOTIDE SEQUENCE [LARGE SCALE GENOMIC DNA]</scope>
    <source>
        <strain evidence="4">PF1309</strain>
    </source>
</reference>
<dbReference type="SMART" id="SM00150">
    <property type="entry name" value="SPEC"/>
    <property type="match status" value="3"/>
</dbReference>
<dbReference type="EMBL" id="LIAE01010681">
    <property type="protein sequence ID" value="PAV56685.1"/>
    <property type="molecule type" value="Genomic_DNA"/>
</dbReference>
<feature type="compositionally biased region" description="Basic and acidic residues" evidence="2">
    <location>
        <begin position="393"/>
        <end position="413"/>
    </location>
</feature>
<evidence type="ECO:0000256" key="1">
    <source>
        <dbReference type="ARBA" id="ARBA00022737"/>
    </source>
</evidence>
<dbReference type="Pfam" id="PF00435">
    <property type="entry name" value="Spectrin"/>
    <property type="match status" value="3"/>
</dbReference>
<dbReference type="PROSITE" id="PS50021">
    <property type="entry name" value="CH"/>
    <property type="match status" value="1"/>
</dbReference>
<dbReference type="InterPro" id="IPR036872">
    <property type="entry name" value="CH_dom_sf"/>
</dbReference>
<dbReference type="SUPFAM" id="SSF47576">
    <property type="entry name" value="Calponin-homology domain, CH-domain"/>
    <property type="match status" value="1"/>
</dbReference>
<dbReference type="PANTHER" id="PTHR11915">
    <property type="entry name" value="SPECTRIN/FILAMIN RELATED CYTOSKELETAL PROTEIN"/>
    <property type="match status" value="1"/>
</dbReference>
<dbReference type="Pfam" id="PF00307">
    <property type="entry name" value="CH"/>
    <property type="match status" value="1"/>
</dbReference>
<dbReference type="InterPro" id="IPR018159">
    <property type="entry name" value="Spectrin/alpha-actinin"/>
</dbReference>
<protein>
    <recommendedName>
        <fullName evidence="3">Calponin-homology (CH) domain-containing protein</fullName>
    </recommendedName>
</protein>
<dbReference type="OrthoDB" id="10057795at2759"/>
<feature type="compositionally biased region" description="Low complexity" evidence="2">
    <location>
        <begin position="319"/>
        <end position="338"/>
    </location>
</feature>
<dbReference type="Gene3D" id="1.10.418.10">
    <property type="entry name" value="Calponin-like domain"/>
    <property type="match status" value="2"/>
</dbReference>
<keyword evidence="1" id="KW-0677">Repeat</keyword>
<dbReference type="InterPro" id="IPR002017">
    <property type="entry name" value="Spectrin_repeat"/>
</dbReference>
<name>A0A2A2J4X9_9BILA</name>
<feature type="compositionally biased region" description="Polar residues" evidence="2">
    <location>
        <begin position="381"/>
        <end position="392"/>
    </location>
</feature>
<dbReference type="Proteomes" id="UP000218231">
    <property type="component" value="Unassembled WGS sequence"/>
</dbReference>
<dbReference type="Gene3D" id="1.20.58.60">
    <property type="match status" value="3"/>
</dbReference>
<keyword evidence="5" id="KW-1185">Reference proteome</keyword>